<evidence type="ECO:0000256" key="6">
    <source>
        <dbReference type="SAM" id="Phobius"/>
    </source>
</evidence>
<evidence type="ECO:0000313" key="8">
    <source>
        <dbReference type="EMBL" id="AQT43564.1"/>
    </source>
</evidence>
<dbReference type="InterPro" id="IPR027469">
    <property type="entry name" value="Cation_efflux_TMD_sf"/>
</dbReference>
<evidence type="ECO:0000256" key="1">
    <source>
        <dbReference type="ARBA" id="ARBA00004141"/>
    </source>
</evidence>
<feature type="transmembrane region" description="Helical" evidence="6">
    <location>
        <begin position="198"/>
        <end position="219"/>
    </location>
</feature>
<feature type="transmembrane region" description="Helical" evidence="6">
    <location>
        <begin position="47"/>
        <end position="65"/>
    </location>
</feature>
<dbReference type="PANTHER" id="PTHR43840:SF15">
    <property type="entry name" value="MITOCHONDRIAL METAL TRANSPORTER 1-RELATED"/>
    <property type="match status" value="1"/>
</dbReference>
<evidence type="ECO:0000256" key="3">
    <source>
        <dbReference type="ARBA" id="ARBA00022692"/>
    </source>
</evidence>
<dbReference type="GO" id="GO:0005886">
    <property type="term" value="C:plasma membrane"/>
    <property type="evidence" value="ECO:0007669"/>
    <property type="project" value="TreeGrafter"/>
</dbReference>
<keyword evidence="9" id="KW-1185">Reference proteome</keyword>
<evidence type="ECO:0000256" key="5">
    <source>
        <dbReference type="ARBA" id="ARBA00023136"/>
    </source>
</evidence>
<dbReference type="KEGG" id="bapa:BBC0178_021360"/>
<dbReference type="GO" id="GO:0015341">
    <property type="term" value="F:zinc efflux antiporter activity"/>
    <property type="evidence" value="ECO:0007669"/>
    <property type="project" value="TreeGrafter"/>
</dbReference>
<dbReference type="SUPFAM" id="SSF161111">
    <property type="entry name" value="Cation efflux protein transmembrane domain-like"/>
    <property type="match status" value="1"/>
</dbReference>
<feature type="transmembrane region" description="Helical" evidence="6">
    <location>
        <begin position="86"/>
        <end position="111"/>
    </location>
</feature>
<keyword evidence="3 6" id="KW-0812">Transmembrane</keyword>
<gene>
    <name evidence="8" type="ORF">BBC0178_021360</name>
</gene>
<accession>A0A1U9ME48</accession>
<dbReference type="EMBL" id="CP015820">
    <property type="protein sequence ID" value="AQT43564.1"/>
    <property type="molecule type" value="Genomic_DNA"/>
</dbReference>
<name>A0A1U9ME48_9HYPH</name>
<dbReference type="InterPro" id="IPR058533">
    <property type="entry name" value="Cation_efflux_TM"/>
</dbReference>
<proteinExistence type="predicted"/>
<dbReference type="AlphaFoldDB" id="A0A1U9ME48"/>
<feature type="transmembrane region" description="Helical" evidence="6">
    <location>
        <begin position="14"/>
        <end position="35"/>
    </location>
</feature>
<feature type="transmembrane region" description="Helical" evidence="6">
    <location>
        <begin position="166"/>
        <end position="186"/>
    </location>
</feature>
<dbReference type="GO" id="GO:0015086">
    <property type="term" value="F:cadmium ion transmembrane transporter activity"/>
    <property type="evidence" value="ECO:0007669"/>
    <property type="project" value="TreeGrafter"/>
</dbReference>
<sequence>MSPFDKNAHIEQKLLAYSILATIVLAIAAIITGILSGASSIIFDGMYSSIDCLFSIAALLVVRLIEIDVNRRSRKAPKFVERFQYGFWHLEPMLLAINGLSLMIAIIYALFEAVGKILNGGKLPHFDAAIGFSIFAVILCFGMAFYEQYFNRRIKSAFITIDAKSWIISGGIGLALLCAFTFANLIEGTGYEWILPYIDPAILALIALIMLPMPVRTVLRAMRDILMITPVDLDEHVNNVVDAIVEEYGFVGSQNYLAKVGRSTMIEIHLILPEHYKIAEVEELDKIRTEIGEKIGHAGPDRWLTVSFTSSPQWAY</sequence>
<evidence type="ECO:0000256" key="2">
    <source>
        <dbReference type="ARBA" id="ARBA00022448"/>
    </source>
</evidence>
<dbReference type="Proteomes" id="UP000189660">
    <property type="component" value="Chromosome"/>
</dbReference>
<comment type="subcellular location">
    <subcellularLocation>
        <location evidence="1">Membrane</location>
        <topology evidence="1">Multi-pass membrane protein</topology>
    </subcellularLocation>
</comment>
<organism evidence="8 9">
    <name type="scientific">Bartonella apihabitans</name>
    <dbReference type="NCBI Taxonomy" id="2750929"/>
    <lineage>
        <taxon>Bacteria</taxon>
        <taxon>Pseudomonadati</taxon>
        <taxon>Pseudomonadota</taxon>
        <taxon>Alphaproteobacteria</taxon>
        <taxon>Hyphomicrobiales</taxon>
        <taxon>Bartonellaceae</taxon>
        <taxon>Bartonella</taxon>
    </lineage>
</organism>
<dbReference type="PANTHER" id="PTHR43840">
    <property type="entry name" value="MITOCHONDRIAL METAL TRANSPORTER 1-RELATED"/>
    <property type="match status" value="1"/>
</dbReference>
<dbReference type="RefSeq" id="WP_077973047.1">
    <property type="nucleotide sequence ID" value="NZ_CP015820.1"/>
</dbReference>
<dbReference type="InterPro" id="IPR050291">
    <property type="entry name" value="CDF_Transporter"/>
</dbReference>
<keyword evidence="2" id="KW-0813">Transport</keyword>
<dbReference type="Pfam" id="PF01545">
    <property type="entry name" value="Cation_efflux"/>
    <property type="match status" value="1"/>
</dbReference>
<evidence type="ECO:0000259" key="7">
    <source>
        <dbReference type="Pfam" id="PF01545"/>
    </source>
</evidence>
<reference evidence="8 9" key="1">
    <citation type="submission" date="2016-11" db="EMBL/GenBank/DDBJ databases">
        <title>Comparative genomics of Bartonella apis.</title>
        <authorList>
            <person name="Engel P."/>
        </authorList>
    </citation>
    <scope>NUCLEOTIDE SEQUENCE [LARGE SCALE GENOMIC DNA]</scope>
    <source>
        <strain evidence="8 9">BBC0178</strain>
    </source>
</reference>
<feature type="domain" description="Cation efflux protein transmembrane" evidence="7">
    <location>
        <begin position="16"/>
        <end position="226"/>
    </location>
</feature>
<evidence type="ECO:0000313" key="9">
    <source>
        <dbReference type="Proteomes" id="UP000189660"/>
    </source>
</evidence>
<dbReference type="Gene3D" id="1.20.1510.10">
    <property type="entry name" value="Cation efflux protein transmembrane domain"/>
    <property type="match status" value="1"/>
</dbReference>
<keyword evidence="5 6" id="KW-0472">Membrane</keyword>
<evidence type="ECO:0000256" key="4">
    <source>
        <dbReference type="ARBA" id="ARBA00022989"/>
    </source>
</evidence>
<feature type="transmembrane region" description="Helical" evidence="6">
    <location>
        <begin position="123"/>
        <end position="146"/>
    </location>
</feature>
<dbReference type="OrthoDB" id="2388015at2"/>
<protein>
    <submittedName>
        <fullName evidence="8">Co/Zn/Cd cation transporter, cation efflux family</fullName>
    </submittedName>
</protein>
<dbReference type="GO" id="GO:0015093">
    <property type="term" value="F:ferrous iron transmembrane transporter activity"/>
    <property type="evidence" value="ECO:0007669"/>
    <property type="project" value="TreeGrafter"/>
</dbReference>
<keyword evidence="4 6" id="KW-1133">Transmembrane helix</keyword>
<dbReference type="GO" id="GO:0006882">
    <property type="term" value="P:intracellular zinc ion homeostasis"/>
    <property type="evidence" value="ECO:0007669"/>
    <property type="project" value="TreeGrafter"/>
</dbReference>